<feature type="region of interest" description="Disordered" evidence="1">
    <location>
        <begin position="222"/>
        <end position="295"/>
    </location>
</feature>
<dbReference type="Proteomes" id="UP000266723">
    <property type="component" value="Unassembled WGS sequence"/>
</dbReference>
<organism evidence="2 3">
    <name type="scientific">Brassica cretica</name>
    <name type="common">Mustard</name>
    <dbReference type="NCBI Taxonomy" id="69181"/>
    <lineage>
        <taxon>Eukaryota</taxon>
        <taxon>Viridiplantae</taxon>
        <taxon>Streptophyta</taxon>
        <taxon>Embryophyta</taxon>
        <taxon>Tracheophyta</taxon>
        <taxon>Spermatophyta</taxon>
        <taxon>Magnoliopsida</taxon>
        <taxon>eudicotyledons</taxon>
        <taxon>Gunneridae</taxon>
        <taxon>Pentapetalae</taxon>
        <taxon>rosids</taxon>
        <taxon>malvids</taxon>
        <taxon>Brassicales</taxon>
        <taxon>Brassicaceae</taxon>
        <taxon>Brassiceae</taxon>
        <taxon>Brassica</taxon>
    </lineage>
</organism>
<feature type="compositionally biased region" description="Basic and acidic residues" evidence="1">
    <location>
        <begin position="263"/>
        <end position="290"/>
    </location>
</feature>
<evidence type="ECO:0000256" key="1">
    <source>
        <dbReference type="SAM" id="MobiDB-lite"/>
    </source>
</evidence>
<comment type="caution">
    <text evidence="2">The sequence shown here is derived from an EMBL/GenBank/DDBJ whole genome shotgun (WGS) entry which is preliminary data.</text>
</comment>
<reference evidence="2 3" key="1">
    <citation type="journal article" date="2020" name="BMC Genomics">
        <title>Intraspecific diversification of the crop wild relative Brassica cretica Lam. using demographic model selection.</title>
        <authorList>
            <person name="Kioukis A."/>
            <person name="Michalopoulou V.A."/>
            <person name="Briers L."/>
            <person name="Pirintsos S."/>
            <person name="Studholme D.J."/>
            <person name="Pavlidis P."/>
            <person name="Sarris P.F."/>
        </authorList>
    </citation>
    <scope>NUCLEOTIDE SEQUENCE [LARGE SCALE GENOMIC DNA]</scope>
    <source>
        <strain evidence="3">cv. PFS-1207/04</strain>
    </source>
</reference>
<evidence type="ECO:0000313" key="2">
    <source>
        <dbReference type="EMBL" id="KAF3608640.1"/>
    </source>
</evidence>
<name>A0ABQ7EZE2_BRACR</name>
<dbReference type="EMBL" id="QGKV02000297">
    <property type="protein sequence ID" value="KAF3608640.1"/>
    <property type="molecule type" value="Genomic_DNA"/>
</dbReference>
<feature type="compositionally biased region" description="Polar residues" evidence="1">
    <location>
        <begin position="243"/>
        <end position="259"/>
    </location>
</feature>
<gene>
    <name evidence="2" type="ORF">DY000_02046140</name>
</gene>
<accession>A0ABQ7EZE2</accession>
<protein>
    <submittedName>
        <fullName evidence="2">Uncharacterized protein</fullName>
    </submittedName>
</protein>
<proteinExistence type="predicted"/>
<keyword evidence="3" id="KW-1185">Reference proteome</keyword>
<evidence type="ECO:0000313" key="3">
    <source>
        <dbReference type="Proteomes" id="UP000266723"/>
    </source>
</evidence>
<sequence>MCSSGPIDEQSVRFLLSRSDNLFASSRLLTSARARLLRSDRALARARSLRSDRAEHAFGLCVATELRLELGRYVATERNKRSVGRIDFEKIFVEEGFSFSSSDVLNVNFVVTVFDPDKNEFLRFLNSKVPTVTPIEMKQEQAQFNSEGGGGEKYWQLDGIQSHVTELNRARVEVTKNPKLSSEVQSLKEKLNEHSKQLEQSAEKLSQLESKNLNLRDENQALNMASNKKRRFGAQIRPMPTLKTPNSGTGVNLPPTASQGDAAMREKAKDAQTYDVEDSKSEPEPDKEAPEGAAKTESPLVAVWVKNGYDEVNVQIPAKFKYVFSQQIMLDQENVATYVPEIKLRSNSV</sequence>